<dbReference type="Pfam" id="PF04646">
    <property type="entry name" value="DUF604"/>
    <property type="match status" value="1"/>
</dbReference>
<keyword evidence="2" id="KW-1185">Reference proteome</keyword>
<organism evidence="1 2">
    <name type="scientific">Sphaerulina musiva (strain SO2202)</name>
    <name type="common">Poplar stem canker fungus</name>
    <name type="synonym">Septoria musiva</name>
    <dbReference type="NCBI Taxonomy" id="692275"/>
    <lineage>
        <taxon>Eukaryota</taxon>
        <taxon>Fungi</taxon>
        <taxon>Dikarya</taxon>
        <taxon>Ascomycota</taxon>
        <taxon>Pezizomycotina</taxon>
        <taxon>Dothideomycetes</taxon>
        <taxon>Dothideomycetidae</taxon>
        <taxon>Mycosphaerellales</taxon>
        <taxon>Mycosphaerellaceae</taxon>
        <taxon>Sphaerulina</taxon>
    </lineage>
</organism>
<protein>
    <submittedName>
        <fullName evidence="1">Glycosyltransferase family 31 protein</fullName>
    </submittedName>
</protein>
<sequence length="408" mass="46541">MPELVTFDTETCSTLENSDPWGHGEDEIIVDSFPATAYNVDHSTLLLGVSTSLERLENAMPQLTQWLSGTNASLVVNVADSDGNDGNMSIIQDKMMSLGIEVTLLPNADDAQPNGRRKPDRHGQRHFSIVKQLQRQRGPHHKWFGIIDDDTFFPSLSAVITALQKYDPEQPHYIGGLSEDLNTMKMEFGYMAYGGAGIFISGPLLDTLLEHFDECVNLENEGDMIYRECVYRYTYPPVQLTVLPGLHQLDFRGDASGWYEAGPHPLLSLHHWNSKWFYLYPIHYGYLVSKTCGEPCFLQRYRFADDAILTNGYSVAQYPGGVDHLELERVEATFMHDAKDPDQWEFSLGRLRPRLKASEKISWRLEYAVEEQDGRIRQFYIYRAGNAVFDSERLKQNVTGVLELEWIK</sequence>
<dbReference type="InterPro" id="IPR006740">
    <property type="entry name" value="DUF604"/>
</dbReference>
<dbReference type="GO" id="GO:0016740">
    <property type="term" value="F:transferase activity"/>
    <property type="evidence" value="ECO:0007669"/>
    <property type="project" value="UniProtKB-KW"/>
</dbReference>
<reference evidence="1 2" key="1">
    <citation type="journal article" date="2012" name="PLoS Pathog.">
        <title>Diverse lifestyles and strategies of plant pathogenesis encoded in the genomes of eighteen Dothideomycetes fungi.</title>
        <authorList>
            <person name="Ohm R.A."/>
            <person name="Feau N."/>
            <person name="Henrissat B."/>
            <person name="Schoch C.L."/>
            <person name="Horwitz B.A."/>
            <person name="Barry K.W."/>
            <person name="Condon B.J."/>
            <person name="Copeland A.C."/>
            <person name="Dhillon B."/>
            <person name="Glaser F."/>
            <person name="Hesse C.N."/>
            <person name="Kosti I."/>
            <person name="LaButti K."/>
            <person name="Lindquist E.A."/>
            <person name="Lucas S."/>
            <person name="Salamov A.A."/>
            <person name="Bradshaw R.E."/>
            <person name="Ciuffetti L."/>
            <person name="Hamelin R.C."/>
            <person name="Kema G.H.J."/>
            <person name="Lawrence C."/>
            <person name="Scott J.A."/>
            <person name="Spatafora J.W."/>
            <person name="Turgeon B.G."/>
            <person name="de Wit P.J.G.M."/>
            <person name="Zhong S."/>
            <person name="Goodwin S.B."/>
            <person name="Grigoriev I.V."/>
        </authorList>
    </citation>
    <scope>NUCLEOTIDE SEQUENCE [LARGE SCALE GENOMIC DNA]</scope>
    <source>
        <strain evidence="1 2">SO2202</strain>
    </source>
</reference>
<dbReference type="GeneID" id="27899155"/>
<dbReference type="PANTHER" id="PTHR10811">
    <property type="entry name" value="FRINGE-RELATED"/>
    <property type="match status" value="1"/>
</dbReference>
<dbReference type="HOGENOM" id="CLU_024640_0_0_1"/>
<accession>M3D3L0</accession>
<evidence type="ECO:0000313" key="2">
    <source>
        <dbReference type="Proteomes" id="UP000016931"/>
    </source>
</evidence>
<dbReference type="STRING" id="692275.M3D3L0"/>
<dbReference type="OMA" id="DMIGMEQ"/>
<gene>
    <name evidence="1" type="ORF">SEPMUDRAFT_125896</name>
</gene>
<dbReference type="OrthoDB" id="414175at2759"/>
<dbReference type="AlphaFoldDB" id="M3D3L0"/>
<dbReference type="EMBL" id="KB456264">
    <property type="protein sequence ID" value="EMF12810.1"/>
    <property type="molecule type" value="Genomic_DNA"/>
</dbReference>
<dbReference type="RefSeq" id="XP_016760931.1">
    <property type="nucleotide sequence ID" value="XM_016902018.1"/>
</dbReference>
<dbReference type="Proteomes" id="UP000016931">
    <property type="component" value="Unassembled WGS sequence"/>
</dbReference>
<keyword evidence="1" id="KW-0808">Transferase</keyword>
<name>M3D3L0_SPHMS</name>
<proteinExistence type="predicted"/>
<dbReference type="Gene3D" id="3.90.550.50">
    <property type="match status" value="1"/>
</dbReference>
<evidence type="ECO:0000313" key="1">
    <source>
        <dbReference type="EMBL" id="EMF12810.1"/>
    </source>
</evidence>
<dbReference type="eggNOG" id="KOG2246">
    <property type="taxonomic scope" value="Eukaryota"/>
</dbReference>